<dbReference type="KEGG" id="fas:105265176"/>
<dbReference type="GO" id="GO:0020037">
    <property type="term" value="F:heme binding"/>
    <property type="evidence" value="ECO:0007669"/>
    <property type="project" value="InterPro"/>
</dbReference>
<dbReference type="InterPro" id="IPR037120">
    <property type="entry name" value="Haem_peroxidase_sf_animal"/>
</dbReference>
<evidence type="ECO:0000313" key="5">
    <source>
        <dbReference type="Proteomes" id="UP000694866"/>
    </source>
</evidence>
<reference evidence="6" key="2">
    <citation type="submission" date="2025-04" db="UniProtKB">
        <authorList>
            <consortium name="RefSeq"/>
        </authorList>
    </citation>
    <scope>IDENTIFICATION</scope>
    <source>
        <strain evidence="6">USDA-PBARC FA_bdor</strain>
        <tissue evidence="6">Whole organism</tissue>
    </source>
</reference>
<evidence type="ECO:0000256" key="1">
    <source>
        <dbReference type="ARBA" id="ARBA00022559"/>
    </source>
</evidence>
<dbReference type="PANTHER" id="PTHR11475">
    <property type="entry name" value="OXIDASE/PEROXIDASE"/>
    <property type="match status" value="1"/>
</dbReference>
<dbReference type="InterPro" id="IPR019791">
    <property type="entry name" value="Haem_peroxidase_animal"/>
</dbReference>
<accession>A0A9R1T1F8</accession>
<sequence>MDTKILLIGAFFLLHSVMTVELPVLTKSVPRDTRSLQPITTGDTWSFNSFFSSLRNYFTYNTEPSNQLSSDHASTHASFDFLTPNVQFLHRPPVSAVYITPGQGFTENVSPRRTNQSCGGESSKLCRRTSYRTIDGSCNNLDNPTWGMAQTRYARLLPPIYSDGIWTPALAKSGNPLPRSRLLSHTLFPEMRIKDPQWTLATMQWGQIITHDMAELGTLSMFHAPSGPCCTNNNRLAQNNFNDPTCFPIVVGPEDPDYTNQQCLTFERAITDRLLGCPQSKSAAEQITMVTQFLDLSLVYGSSDRKAMNLRTLIGGRLKTEIRGQREWPPTNSNASMSCDIRSPSDVCYVAGDDRVNQNTQLTVLQIILLREHNRIAGVLSRINPHWNDETVYQETRRITIAIHQHISYYEWLPIIIGTENVLKYKIAYDTDDYIDDYDPSVNPSVINEHSNAAFRVFHSLIAGYLKLIMEDRSASPSLLRLSDWFMRPSIIEQANNMDALTRGLADQPEQIRDEFYDREITVFLFRGRNSLGGDLRATDIQRNRDHGLASYNDYRDFCGLKRAQTWNDFSDTISPLNVDKLSQLYEIPDDVDLTVGGSLEENVPGALTGPTFICILIEQFYRSRVGDRFWYESPNPDVTFTREQLREIRKASIGRLLCDNSNNVLNMQRRAFEIPSLTNPITKCSSLPEIDLTLWRDFAPSITMHATMGELHRNSQNLNSLYKK</sequence>
<keyword evidence="5" id="KW-1185">Reference proteome</keyword>
<dbReference type="RefSeq" id="XP_011300843.1">
    <property type="nucleotide sequence ID" value="XM_011302541.1"/>
</dbReference>
<dbReference type="AlphaFoldDB" id="A0A0C9R5B3"/>
<dbReference type="FunFam" id="1.10.640.10:FF:000009">
    <property type="entry name" value="Peroxidase, isoform B"/>
    <property type="match status" value="1"/>
</dbReference>
<name>A0A0C9R5B3_9HYME</name>
<dbReference type="GeneID" id="105265176"/>
<dbReference type="GO" id="GO:0046872">
    <property type="term" value="F:metal ion binding"/>
    <property type="evidence" value="ECO:0007669"/>
    <property type="project" value="UniProtKB-KW"/>
</dbReference>
<proteinExistence type="predicted"/>
<dbReference type="PROSITE" id="PS50292">
    <property type="entry name" value="PEROXIDASE_3"/>
    <property type="match status" value="1"/>
</dbReference>
<accession>A0A0C9R5B3</accession>
<evidence type="ECO:0000313" key="4">
    <source>
        <dbReference type="EMBL" id="JAG81266.1"/>
    </source>
</evidence>
<feature type="binding site" description="axial binding residue" evidence="2">
    <location>
        <position position="459"/>
    </location>
    <ligand>
        <name>heme b</name>
        <dbReference type="ChEBI" id="CHEBI:60344"/>
    </ligand>
    <ligandPart>
        <name>Fe</name>
        <dbReference type="ChEBI" id="CHEBI:18248"/>
    </ligandPart>
</feature>
<keyword evidence="2" id="KW-0349">Heme</keyword>
<dbReference type="SUPFAM" id="SSF48113">
    <property type="entry name" value="Heme-dependent peroxidases"/>
    <property type="match status" value="1"/>
</dbReference>
<feature type="signal peptide" evidence="3">
    <location>
        <begin position="1"/>
        <end position="19"/>
    </location>
</feature>
<dbReference type="GO" id="GO:0006979">
    <property type="term" value="P:response to oxidative stress"/>
    <property type="evidence" value="ECO:0007669"/>
    <property type="project" value="InterPro"/>
</dbReference>
<dbReference type="CDD" id="cd09823">
    <property type="entry name" value="peroxinectin_like"/>
    <property type="match status" value="1"/>
</dbReference>
<feature type="chain" id="PRO_5044541614" evidence="3">
    <location>
        <begin position="20"/>
        <end position="725"/>
    </location>
</feature>
<dbReference type="InterPro" id="IPR010255">
    <property type="entry name" value="Haem_peroxidase_sf"/>
</dbReference>
<evidence type="ECO:0000256" key="3">
    <source>
        <dbReference type="SAM" id="SignalP"/>
    </source>
</evidence>
<protein>
    <submittedName>
        <fullName evidence="6">Peroxidase</fullName>
    </submittedName>
    <submittedName>
        <fullName evidence="4">Pxd_3 protein</fullName>
    </submittedName>
</protein>
<dbReference type="PANTHER" id="PTHR11475:SF86">
    <property type="entry name" value="PEROXIDASE"/>
    <property type="match status" value="1"/>
</dbReference>
<reference evidence="4" key="1">
    <citation type="submission" date="2015-01" db="EMBL/GenBank/DDBJ databases">
        <title>Transcriptome Assembly of Fopius arisanus.</title>
        <authorList>
            <person name="Geib S."/>
        </authorList>
    </citation>
    <scope>NUCLEOTIDE SEQUENCE</scope>
</reference>
<dbReference type="GO" id="GO:0004601">
    <property type="term" value="F:peroxidase activity"/>
    <property type="evidence" value="ECO:0007669"/>
    <property type="project" value="UniProtKB-KW"/>
</dbReference>
<keyword evidence="3" id="KW-0732">Signal</keyword>
<keyword evidence="2" id="KW-0479">Metal-binding</keyword>
<dbReference type="EMBL" id="GBYB01011499">
    <property type="protein sequence ID" value="JAG81266.1"/>
    <property type="molecule type" value="Transcribed_RNA"/>
</dbReference>
<dbReference type="OrthoDB" id="823504at2759"/>
<organism evidence="4">
    <name type="scientific">Fopius arisanus</name>
    <dbReference type="NCBI Taxonomy" id="64838"/>
    <lineage>
        <taxon>Eukaryota</taxon>
        <taxon>Metazoa</taxon>
        <taxon>Ecdysozoa</taxon>
        <taxon>Arthropoda</taxon>
        <taxon>Hexapoda</taxon>
        <taxon>Insecta</taxon>
        <taxon>Pterygota</taxon>
        <taxon>Neoptera</taxon>
        <taxon>Endopterygota</taxon>
        <taxon>Hymenoptera</taxon>
        <taxon>Apocrita</taxon>
        <taxon>Ichneumonoidea</taxon>
        <taxon>Braconidae</taxon>
        <taxon>Opiinae</taxon>
        <taxon>Fopius</taxon>
    </lineage>
</organism>
<dbReference type="PRINTS" id="PR00457">
    <property type="entry name" value="ANPEROXIDASE"/>
</dbReference>
<dbReference type="Proteomes" id="UP000694866">
    <property type="component" value="Unplaced"/>
</dbReference>
<gene>
    <name evidence="4" type="primary">Pxd_3</name>
    <name evidence="6" type="synonym">LOC105265176</name>
    <name evidence="4" type="ORF">g.29656</name>
</gene>
<keyword evidence="1 6" id="KW-0575">Peroxidase</keyword>
<dbReference type="Pfam" id="PF03098">
    <property type="entry name" value="An_peroxidase"/>
    <property type="match status" value="1"/>
</dbReference>
<evidence type="ECO:0000256" key="2">
    <source>
        <dbReference type="PIRSR" id="PIRSR619791-2"/>
    </source>
</evidence>
<evidence type="ECO:0000313" key="6">
    <source>
        <dbReference type="RefSeq" id="XP_011300843.1"/>
    </source>
</evidence>
<keyword evidence="2" id="KW-0408">Iron</keyword>
<keyword evidence="1 6" id="KW-0560">Oxidoreductase</keyword>
<dbReference type="Gene3D" id="1.10.640.10">
    <property type="entry name" value="Haem peroxidase domain superfamily, animal type"/>
    <property type="match status" value="1"/>
</dbReference>